<keyword evidence="12" id="KW-0675">Receptor</keyword>
<organism evidence="12 13">
    <name type="scientific">Coemansia guatemalensis</name>
    <dbReference type="NCBI Taxonomy" id="2761395"/>
    <lineage>
        <taxon>Eukaryota</taxon>
        <taxon>Fungi</taxon>
        <taxon>Fungi incertae sedis</taxon>
        <taxon>Zoopagomycota</taxon>
        <taxon>Kickxellomycotina</taxon>
        <taxon>Kickxellomycetes</taxon>
        <taxon>Kickxellales</taxon>
        <taxon>Kickxellaceae</taxon>
        <taxon>Coemansia</taxon>
    </lineage>
</organism>
<reference evidence="12" key="1">
    <citation type="submission" date="2022-07" db="EMBL/GenBank/DDBJ databases">
        <title>Phylogenomic reconstructions and comparative analyses of Kickxellomycotina fungi.</title>
        <authorList>
            <person name="Reynolds N.K."/>
            <person name="Stajich J.E."/>
            <person name="Barry K."/>
            <person name="Grigoriev I.V."/>
            <person name="Crous P."/>
            <person name="Smith M.E."/>
        </authorList>
    </citation>
    <scope>NUCLEOTIDE SEQUENCE</scope>
    <source>
        <strain evidence="12">NRRL 1565</strain>
    </source>
</reference>
<feature type="transmembrane region" description="Helical" evidence="9">
    <location>
        <begin position="194"/>
        <end position="214"/>
    </location>
</feature>
<sequence>MNGQASRRMRLFMLFALFNSLTGCPLAEASNTECVIKDSSGALQYDLRSLGQRGHHYIVDGYDSGYTFELDICSPLTEPSAKSTALLWQHAGQNGTLNMLETRLRLRGDKLVLESIGGDTCLELPHMSTSMLILFICDPNMEHNGQPVFVSEWSGCVFMFEWQTPAACRYHISADEKLILLNEADTDKEVSRGAVIFVVMFVVGSIYLLGGFLYNRVLNMSSGLRGMEQFPNYRLWHGIYLVCRRVVIATGAGILYLTDIIHGRRGAIRIDDAEHSIRGELFDTDDEEQDMLPISRR</sequence>
<accession>A0A9W8LTI4</accession>
<evidence type="ECO:0000256" key="3">
    <source>
        <dbReference type="ARBA" id="ARBA00022692"/>
    </source>
</evidence>
<protein>
    <submittedName>
        <fullName evidence="12">Cation-independent mannose-6-phosphate receptor CI-MPR</fullName>
    </submittedName>
</protein>
<evidence type="ECO:0000256" key="4">
    <source>
        <dbReference type="ARBA" id="ARBA00022729"/>
    </source>
</evidence>
<feature type="transmembrane region" description="Helical" evidence="9">
    <location>
        <begin position="235"/>
        <end position="257"/>
    </location>
</feature>
<evidence type="ECO:0000256" key="7">
    <source>
        <dbReference type="ARBA" id="ARBA00023157"/>
    </source>
</evidence>
<evidence type="ECO:0000256" key="2">
    <source>
        <dbReference type="ARBA" id="ARBA00022448"/>
    </source>
</evidence>
<evidence type="ECO:0000313" key="12">
    <source>
        <dbReference type="EMBL" id="KAJ2800574.1"/>
    </source>
</evidence>
<dbReference type="EMBL" id="JANBUO010000959">
    <property type="protein sequence ID" value="KAJ2800574.1"/>
    <property type="molecule type" value="Genomic_DNA"/>
</dbReference>
<evidence type="ECO:0000256" key="8">
    <source>
        <dbReference type="ARBA" id="ARBA00023180"/>
    </source>
</evidence>
<keyword evidence="8" id="KW-0325">Glycoprotein</keyword>
<dbReference type="GO" id="GO:0000139">
    <property type="term" value="C:Golgi membrane"/>
    <property type="evidence" value="ECO:0007669"/>
    <property type="project" value="UniProtKB-SubCell"/>
</dbReference>
<dbReference type="Proteomes" id="UP001140094">
    <property type="component" value="Unassembled WGS sequence"/>
</dbReference>
<feature type="chain" id="PRO_5040742632" evidence="10">
    <location>
        <begin position="30"/>
        <end position="297"/>
    </location>
</feature>
<gene>
    <name evidence="12" type="primary">MRL1</name>
    <name evidence="12" type="ORF">H4R20_004012</name>
</gene>
<dbReference type="InterPro" id="IPR028927">
    <property type="entry name" value="Man-6-P_rcpt"/>
</dbReference>
<keyword evidence="4 10" id="KW-0732">Signal</keyword>
<dbReference type="PANTHER" id="PTHR15071:SF0">
    <property type="entry name" value="MANNOSE 6-PHOSPHATE RECEPTOR-LIKE PROTEIN 1"/>
    <property type="match status" value="1"/>
</dbReference>
<keyword evidence="3 9" id="KW-0812">Transmembrane</keyword>
<dbReference type="Pfam" id="PF02157">
    <property type="entry name" value="Man-6-P_recep"/>
    <property type="match status" value="1"/>
</dbReference>
<dbReference type="InterPro" id="IPR044865">
    <property type="entry name" value="MRH_dom"/>
</dbReference>
<evidence type="ECO:0000256" key="5">
    <source>
        <dbReference type="ARBA" id="ARBA00022989"/>
    </source>
</evidence>
<comment type="subcellular location">
    <subcellularLocation>
        <location evidence="1">Endomembrane system</location>
    </subcellularLocation>
</comment>
<dbReference type="PROSITE" id="PS51914">
    <property type="entry name" value="MRH"/>
    <property type="match status" value="1"/>
</dbReference>
<dbReference type="GO" id="GO:0010008">
    <property type="term" value="C:endosome membrane"/>
    <property type="evidence" value="ECO:0007669"/>
    <property type="project" value="UniProtKB-SubCell"/>
</dbReference>
<evidence type="ECO:0000256" key="6">
    <source>
        <dbReference type="ARBA" id="ARBA00023136"/>
    </source>
</evidence>
<feature type="domain" description="MRH" evidence="11">
    <location>
        <begin position="32"/>
        <end position="170"/>
    </location>
</feature>
<dbReference type="OrthoDB" id="4504960at2759"/>
<dbReference type="InterPro" id="IPR009011">
    <property type="entry name" value="Man6P_isomerase_rcpt-bd_dom_sf"/>
</dbReference>
<keyword evidence="7" id="KW-1015">Disulfide bond</keyword>
<evidence type="ECO:0000259" key="11">
    <source>
        <dbReference type="PROSITE" id="PS51914"/>
    </source>
</evidence>
<dbReference type="AlphaFoldDB" id="A0A9W8LTI4"/>
<proteinExistence type="predicted"/>
<evidence type="ECO:0000256" key="9">
    <source>
        <dbReference type="SAM" id="Phobius"/>
    </source>
</evidence>
<keyword evidence="13" id="KW-1185">Reference proteome</keyword>
<dbReference type="PROSITE" id="PS51257">
    <property type="entry name" value="PROKAR_LIPOPROTEIN"/>
    <property type="match status" value="1"/>
</dbReference>
<keyword evidence="2" id="KW-0813">Transport</keyword>
<dbReference type="SUPFAM" id="SSF50911">
    <property type="entry name" value="Mannose 6-phosphate receptor domain"/>
    <property type="match status" value="1"/>
</dbReference>
<keyword evidence="6 9" id="KW-0472">Membrane</keyword>
<dbReference type="PANTHER" id="PTHR15071">
    <property type="entry name" value="MANNOSE-6-PHOSPHATE RECEPTOR FAMILY MEMBER"/>
    <property type="match status" value="1"/>
</dbReference>
<keyword evidence="5 9" id="KW-1133">Transmembrane helix</keyword>
<comment type="caution">
    <text evidence="12">The sequence shown here is derived from an EMBL/GenBank/DDBJ whole genome shotgun (WGS) entry which is preliminary data.</text>
</comment>
<dbReference type="Gene3D" id="2.70.130.10">
    <property type="entry name" value="Mannose-6-phosphate receptor binding domain"/>
    <property type="match status" value="1"/>
</dbReference>
<name>A0A9W8LTI4_9FUNG</name>
<evidence type="ECO:0000256" key="10">
    <source>
        <dbReference type="SAM" id="SignalP"/>
    </source>
</evidence>
<evidence type="ECO:0000313" key="13">
    <source>
        <dbReference type="Proteomes" id="UP001140094"/>
    </source>
</evidence>
<evidence type="ECO:0000256" key="1">
    <source>
        <dbReference type="ARBA" id="ARBA00004308"/>
    </source>
</evidence>
<feature type="signal peptide" evidence="10">
    <location>
        <begin position="1"/>
        <end position="29"/>
    </location>
</feature>